<dbReference type="InterPro" id="IPR013655">
    <property type="entry name" value="PAS_fold_3"/>
</dbReference>
<feature type="domain" description="PAC" evidence="8">
    <location>
        <begin position="336"/>
        <end position="389"/>
    </location>
</feature>
<dbReference type="InterPro" id="IPR000700">
    <property type="entry name" value="PAS-assoc_C"/>
</dbReference>
<dbReference type="InterPro" id="IPR035965">
    <property type="entry name" value="PAS-like_dom_sf"/>
</dbReference>
<dbReference type="SMART" id="SM00091">
    <property type="entry name" value="PAS"/>
    <property type="match status" value="5"/>
</dbReference>
<accession>A0A2R3Z7B8</accession>
<evidence type="ECO:0000259" key="7">
    <source>
        <dbReference type="PROSITE" id="PS50112"/>
    </source>
</evidence>
<dbReference type="Pfam" id="PF08447">
    <property type="entry name" value="PAS_3"/>
    <property type="match status" value="1"/>
</dbReference>
<keyword evidence="3" id="KW-0597">Phosphoprotein</keyword>
<evidence type="ECO:0000256" key="3">
    <source>
        <dbReference type="ARBA" id="ARBA00022553"/>
    </source>
</evidence>
<dbReference type="OrthoDB" id="5522855at2"/>
<evidence type="ECO:0000256" key="2">
    <source>
        <dbReference type="ARBA" id="ARBA00012438"/>
    </source>
</evidence>
<dbReference type="Pfam" id="PF02518">
    <property type="entry name" value="HATPase_c"/>
    <property type="match status" value="1"/>
</dbReference>
<dbReference type="InterPro" id="IPR036890">
    <property type="entry name" value="HATPase_C_sf"/>
</dbReference>
<dbReference type="InterPro" id="IPR013656">
    <property type="entry name" value="PAS_4"/>
</dbReference>
<keyword evidence="10" id="KW-1185">Reference proteome</keyword>
<dbReference type="Gene3D" id="3.30.450.20">
    <property type="entry name" value="PAS domain"/>
    <property type="match status" value="5"/>
</dbReference>
<evidence type="ECO:0000256" key="4">
    <source>
        <dbReference type="ARBA" id="ARBA00022679"/>
    </source>
</evidence>
<dbReference type="InterPro" id="IPR004358">
    <property type="entry name" value="Sig_transdc_His_kin-like_C"/>
</dbReference>
<dbReference type="PANTHER" id="PTHR43304:SF1">
    <property type="entry name" value="PAC DOMAIN-CONTAINING PROTEIN"/>
    <property type="match status" value="1"/>
</dbReference>
<dbReference type="PANTHER" id="PTHR43304">
    <property type="entry name" value="PHYTOCHROME-LIKE PROTEIN CPH1"/>
    <property type="match status" value="1"/>
</dbReference>
<dbReference type="NCBIfam" id="TIGR00229">
    <property type="entry name" value="sensory_box"/>
    <property type="match status" value="4"/>
</dbReference>
<feature type="domain" description="PAC" evidence="8">
    <location>
        <begin position="609"/>
        <end position="660"/>
    </location>
</feature>
<dbReference type="GO" id="GO:0004673">
    <property type="term" value="F:protein histidine kinase activity"/>
    <property type="evidence" value="ECO:0007669"/>
    <property type="project" value="UniProtKB-EC"/>
</dbReference>
<evidence type="ECO:0000313" key="9">
    <source>
        <dbReference type="EMBL" id="AVR46118.1"/>
    </source>
</evidence>
<dbReference type="InterPro" id="IPR052162">
    <property type="entry name" value="Sensor_kinase/Photoreceptor"/>
</dbReference>
<dbReference type="Proteomes" id="UP000241507">
    <property type="component" value="Chromosome"/>
</dbReference>
<protein>
    <recommendedName>
        <fullName evidence="2">histidine kinase</fullName>
        <ecNumber evidence="2">2.7.13.3</ecNumber>
    </recommendedName>
</protein>
<evidence type="ECO:0000256" key="5">
    <source>
        <dbReference type="ARBA" id="ARBA00022777"/>
    </source>
</evidence>
<feature type="domain" description="PAC" evidence="8">
    <location>
        <begin position="468"/>
        <end position="521"/>
    </location>
</feature>
<dbReference type="InterPro" id="IPR000014">
    <property type="entry name" value="PAS"/>
</dbReference>
<dbReference type="SMART" id="SM00387">
    <property type="entry name" value="HATPase_c"/>
    <property type="match status" value="1"/>
</dbReference>
<evidence type="ECO:0000313" key="10">
    <source>
        <dbReference type="Proteomes" id="UP000241507"/>
    </source>
</evidence>
<name>A0A2R3Z7B8_9FLAO</name>
<reference evidence="10" key="1">
    <citation type="submission" date="2018-03" db="EMBL/GenBank/DDBJ databases">
        <title>Gramella fulva sp. nov., isolated from a dry surface of tidal flat.</title>
        <authorList>
            <person name="Hwang S.H."/>
            <person name="Hwang W.M."/>
            <person name="Kang K."/>
            <person name="Ahn T.-Y."/>
        </authorList>
    </citation>
    <scope>NUCLEOTIDE SEQUENCE [LARGE SCALE GENOMIC DNA]</scope>
    <source>
        <strain evidence="10">SH35</strain>
    </source>
</reference>
<feature type="domain" description="Histidine kinase" evidence="6">
    <location>
        <begin position="678"/>
        <end position="891"/>
    </location>
</feature>
<sequence>MLKNTPQNAFYQLISEDISAFYFLQENAKDGMFIYDPDAPDNLQIDPKLSKTLGLDFNELTRIRNWQNLLTKEGLDKLNSLIDSKNQEINKMEFPLRFKRTDGTAISMICRFKTISGEVGNLKLIAALKKVNNNEVDSNPELVRYRHIIEGTNIGLWEWNIQTGEMIFHEQWAKVLGYCLADLMPTTTETWKVLTHPEDNLKRKKLLQEHFAGAKPFYECELRMKHKNGQWIWVEDKGKVVSWTDDGQPEWMTGFHEEITETKQRLHLKKTFIDNAPSSIAMFNKNMNYIATSLQWVKNYGLEKLDVIGKNHYEIFPDLDQKWKDIFQKSLNGEILKKEADLLTLKDGSKIWINWEVRPWYTREEEIAGIIVRTANISHIKKLEQVAEEKQIFLETILESIDVGIISCDAEAKLTIFNNTLRDWYGIPERDIPQSEYSKYYGLYKEDGITPLKTEEIPLIKALQNKTVKNEVVVIKPRNSSDKIVSVTGSQLKDDSGNIKGAVVAIHDITERKKVEEKLIETIAKMEAVLNATTSTMLIGTDVNGIITFFNKGAEKLLGYKKEEVVNIMKPEVFHHKEELLELGRNLSPNSKPLKGFEIFKELVQREQSVREWNMIKKDDTRFPVHLVITSIKEKGGIVGYLGVGIDISEFKKAEKELKSIVKITKNQNERLKNFAHIVSHNLRSHSGNIEMLLQLYLEENPDAAKDSMMIHLNKASDNLNETIAHLNEVVVMNTSIKESLTELKLSQYVNHAIENNKILAEKNSIKIENKVPKNLKILGIPAYLDSILLNLISNSIKYSSPKRAGFIQIRATRLPDFVLLEIEDNGLGIDLKKYRRKLFGMYKTFHSKKDARGIGLFITKNQIEAMGGKIDVESKLNKGTTFKIYFRNEKN</sequence>
<dbReference type="InterPro" id="IPR003594">
    <property type="entry name" value="HATPase_dom"/>
</dbReference>
<dbReference type="EC" id="2.7.13.3" evidence="2"/>
<dbReference type="KEGG" id="grs:C7S20_13105"/>
<dbReference type="EMBL" id="CP028136">
    <property type="protein sequence ID" value="AVR46118.1"/>
    <property type="molecule type" value="Genomic_DNA"/>
</dbReference>
<feature type="domain" description="PAS" evidence="7">
    <location>
        <begin position="522"/>
        <end position="567"/>
    </location>
</feature>
<dbReference type="SMART" id="SM00086">
    <property type="entry name" value="PAC"/>
    <property type="match status" value="4"/>
</dbReference>
<dbReference type="SUPFAM" id="SSF55785">
    <property type="entry name" value="PYP-like sensor domain (PAS domain)"/>
    <property type="match status" value="4"/>
</dbReference>
<proteinExistence type="predicted"/>
<evidence type="ECO:0000256" key="1">
    <source>
        <dbReference type="ARBA" id="ARBA00000085"/>
    </source>
</evidence>
<dbReference type="Gene3D" id="3.30.565.10">
    <property type="entry name" value="Histidine kinase-like ATPase, C-terminal domain"/>
    <property type="match status" value="1"/>
</dbReference>
<keyword evidence="5" id="KW-0418">Kinase</keyword>
<organism evidence="9 10">
    <name type="scientific">Christiangramia fulva</name>
    <dbReference type="NCBI Taxonomy" id="2126553"/>
    <lineage>
        <taxon>Bacteria</taxon>
        <taxon>Pseudomonadati</taxon>
        <taxon>Bacteroidota</taxon>
        <taxon>Flavobacteriia</taxon>
        <taxon>Flavobacteriales</taxon>
        <taxon>Flavobacteriaceae</taxon>
        <taxon>Christiangramia</taxon>
    </lineage>
</organism>
<dbReference type="PROSITE" id="PS50109">
    <property type="entry name" value="HIS_KIN"/>
    <property type="match status" value="1"/>
</dbReference>
<dbReference type="SUPFAM" id="SSF55874">
    <property type="entry name" value="ATPase domain of HSP90 chaperone/DNA topoisomerase II/histidine kinase"/>
    <property type="match status" value="1"/>
</dbReference>
<comment type="catalytic activity">
    <reaction evidence="1">
        <text>ATP + protein L-histidine = ADP + protein N-phospho-L-histidine.</text>
        <dbReference type="EC" id="2.7.13.3"/>
    </reaction>
</comment>
<dbReference type="PROSITE" id="PS50112">
    <property type="entry name" value="PAS"/>
    <property type="match status" value="1"/>
</dbReference>
<dbReference type="InterPro" id="IPR001610">
    <property type="entry name" value="PAC"/>
</dbReference>
<dbReference type="PRINTS" id="PR00344">
    <property type="entry name" value="BCTRLSENSOR"/>
</dbReference>
<evidence type="ECO:0000259" key="6">
    <source>
        <dbReference type="PROSITE" id="PS50109"/>
    </source>
</evidence>
<gene>
    <name evidence="9" type="ORF">C7S20_13105</name>
</gene>
<dbReference type="Pfam" id="PF08448">
    <property type="entry name" value="PAS_4"/>
    <property type="match status" value="1"/>
</dbReference>
<keyword evidence="4" id="KW-0808">Transferase</keyword>
<dbReference type="InterPro" id="IPR005467">
    <property type="entry name" value="His_kinase_dom"/>
</dbReference>
<dbReference type="CDD" id="cd00130">
    <property type="entry name" value="PAS"/>
    <property type="match status" value="3"/>
</dbReference>
<dbReference type="RefSeq" id="WP_107012892.1">
    <property type="nucleotide sequence ID" value="NZ_CP028136.1"/>
</dbReference>
<dbReference type="AlphaFoldDB" id="A0A2R3Z7B8"/>
<evidence type="ECO:0000259" key="8">
    <source>
        <dbReference type="PROSITE" id="PS50113"/>
    </source>
</evidence>
<dbReference type="Pfam" id="PF13426">
    <property type="entry name" value="PAS_9"/>
    <property type="match status" value="2"/>
</dbReference>
<dbReference type="PROSITE" id="PS50113">
    <property type="entry name" value="PAC"/>
    <property type="match status" value="3"/>
</dbReference>